<evidence type="ECO:0000259" key="2">
    <source>
        <dbReference type="SMART" id="SM00181"/>
    </source>
</evidence>
<feature type="chain" id="PRO_5047469980" description="EGF-like domain-containing protein" evidence="1">
    <location>
        <begin position="19"/>
        <end position="633"/>
    </location>
</feature>
<dbReference type="PANTHER" id="PTHR39069:SF8">
    <property type="entry name" value="FI17111P1"/>
    <property type="match status" value="1"/>
</dbReference>
<dbReference type="InterPro" id="IPR000742">
    <property type="entry name" value="EGF"/>
</dbReference>
<feature type="non-terminal residue" evidence="3">
    <location>
        <position position="1"/>
    </location>
</feature>
<feature type="domain" description="EGF-like" evidence="2">
    <location>
        <begin position="33"/>
        <end position="76"/>
    </location>
</feature>
<gene>
    <name evidence="3" type="ORF">MAR_008320</name>
</gene>
<evidence type="ECO:0000313" key="3">
    <source>
        <dbReference type="EMBL" id="WAR01762.1"/>
    </source>
</evidence>
<sequence>MKPGICLVLLMFLHVDYGQTCDTDNDCDFPLLECSSGSCRQKQCINESECGLVNSECYNNYCDCKDGYLKEGIFCKPVFDIGCSTNDDCLYTGLECRLTEFGSLCRCPVGYAVRSSNDLTCSKVLDSRCTDVQLCGDTEHVNYWHSYHDSYMLENSWGRRPHLGYQCNLQGRCSCGPGFIRSVDGLKCRQIYDAPCTNDSDCQGDHDVHTESYLCQSGICACNDMYNAESYWYPTWVDIIRYRNLKDEHVYIFFVEIGSWQCDDSVDETTCLQVQHNYFTHCKFGIEENGNCNKVLGHACELNRETCNLVHNAKCNSSYQCSCRNGFRENDTSDSCSPGDLAVLDSGEELQTQALVADLVTGNILEEIDVKLRRCSNNYHLLIPTLSVAFSAFCLGLDTNFSVESGDRWAEVVPELFYTREYDSETQEEMSIPHLYFKCYAFDHYYNSYQNDRNCNGCDRYYYGENDALYYSWAINTGSEGTHIMTNTYYTPLGCRTPSSTTDTTCLVEWKLEDSSDCPFPAQDDEHTLCGVAVYGLTEFGLNQYGSWQYAVRQHILAKWDWTGVSSNVEISGLKLVLDESGQDQKSNVHKIQFQSTQTDHNIWNGYAIPDVLVQIKSESNEQNGETRLCAVT</sequence>
<dbReference type="Proteomes" id="UP001164746">
    <property type="component" value="Chromosome 4"/>
</dbReference>
<feature type="signal peptide" evidence="1">
    <location>
        <begin position="1"/>
        <end position="18"/>
    </location>
</feature>
<keyword evidence="1" id="KW-0732">Signal</keyword>
<name>A0ABY7DVP5_MYAAR</name>
<organism evidence="3 4">
    <name type="scientific">Mya arenaria</name>
    <name type="common">Soft-shell clam</name>
    <dbReference type="NCBI Taxonomy" id="6604"/>
    <lineage>
        <taxon>Eukaryota</taxon>
        <taxon>Metazoa</taxon>
        <taxon>Spiralia</taxon>
        <taxon>Lophotrochozoa</taxon>
        <taxon>Mollusca</taxon>
        <taxon>Bivalvia</taxon>
        <taxon>Autobranchia</taxon>
        <taxon>Heteroconchia</taxon>
        <taxon>Euheterodonta</taxon>
        <taxon>Imparidentia</taxon>
        <taxon>Neoheterodontei</taxon>
        <taxon>Myida</taxon>
        <taxon>Myoidea</taxon>
        <taxon>Myidae</taxon>
        <taxon>Mya</taxon>
    </lineage>
</organism>
<feature type="domain" description="EGF-like" evidence="2">
    <location>
        <begin position="82"/>
        <end position="122"/>
    </location>
</feature>
<protein>
    <recommendedName>
        <fullName evidence="2">EGF-like domain-containing protein</fullName>
    </recommendedName>
</protein>
<evidence type="ECO:0000256" key="1">
    <source>
        <dbReference type="SAM" id="SignalP"/>
    </source>
</evidence>
<dbReference type="PANTHER" id="PTHR39069">
    <property type="entry name" value="ECDYSONE-INDUCIBLE GENE E1, ISOFORM A"/>
    <property type="match status" value="1"/>
</dbReference>
<evidence type="ECO:0000313" key="4">
    <source>
        <dbReference type="Proteomes" id="UP001164746"/>
    </source>
</evidence>
<reference evidence="3" key="1">
    <citation type="submission" date="2022-11" db="EMBL/GenBank/DDBJ databases">
        <title>Centuries of genome instability and evolution in soft-shell clam transmissible cancer (bioRxiv).</title>
        <authorList>
            <person name="Hart S.F.M."/>
            <person name="Yonemitsu M.A."/>
            <person name="Giersch R.M."/>
            <person name="Beal B.F."/>
            <person name="Arriagada G."/>
            <person name="Davis B.W."/>
            <person name="Ostrander E.A."/>
            <person name="Goff S.P."/>
            <person name="Metzger M.J."/>
        </authorList>
    </citation>
    <scope>NUCLEOTIDE SEQUENCE</scope>
    <source>
        <strain evidence="3">MELC-2E11</strain>
        <tissue evidence="3">Siphon/mantle</tissue>
    </source>
</reference>
<accession>A0ABY7DVP5</accession>
<feature type="domain" description="EGF-like" evidence="2">
    <location>
        <begin position="299"/>
        <end position="337"/>
    </location>
</feature>
<proteinExistence type="predicted"/>
<keyword evidence="4" id="KW-1185">Reference proteome</keyword>
<dbReference type="SMART" id="SM00181">
    <property type="entry name" value="EGF"/>
    <property type="match status" value="3"/>
</dbReference>
<dbReference type="EMBL" id="CP111015">
    <property type="protein sequence ID" value="WAR01762.1"/>
    <property type="molecule type" value="Genomic_DNA"/>
</dbReference>